<dbReference type="AlphaFoldDB" id="A0A496PL29"/>
<accession>A0A496PL29</accession>
<name>A0A496PL29_9MICC</name>
<dbReference type="EMBL" id="QQXL01000002">
    <property type="protein sequence ID" value="RKW71223.1"/>
    <property type="molecule type" value="Genomic_DNA"/>
</dbReference>
<evidence type="ECO:0000313" key="3">
    <source>
        <dbReference type="Proteomes" id="UP000273119"/>
    </source>
</evidence>
<keyword evidence="1" id="KW-1133">Transmembrane helix</keyword>
<keyword evidence="3" id="KW-1185">Reference proteome</keyword>
<reference evidence="2 3" key="1">
    <citation type="submission" date="2018-07" db="EMBL/GenBank/DDBJ databases">
        <title>Arthrobacter sp. nov., isolated from raw cow's milk with high bacterial count.</title>
        <authorList>
            <person name="Hahne J."/>
            <person name="Isele D."/>
            <person name="Lipski A."/>
        </authorList>
    </citation>
    <scope>NUCLEOTIDE SEQUENCE [LARGE SCALE GENOMIC DNA]</scope>
    <source>
        <strain evidence="2 3">JZ R-183</strain>
    </source>
</reference>
<evidence type="ECO:0000313" key="2">
    <source>
        <dbReference type="EMBL" id="RKW71223.1"/>
    </source>
</evidence>
<keyword evidence="1" id="KW-0812">Transmembrane</keyword>
<gene>
    <name evidence="2" type="ORF">DWQ67_05415</name>
</gene>
<proteinExistence type="predicted"/>
<organism evidence="2 3">
    <name type="scientific">Galactobacter caseinivorans</name>
    <dbReference type="NCBI Taxonomy" id="2676123"/>
    <lineage>
        <taxon>Bacteria</taxon>
        <taxon>Bacillati</taxon>
        <taxon>Actinomycetota</taxon>
        <taxon>Actinomycetes</taxon>
        <taxon>Micrococcales</taxon>
        <taxon>Micrococcaceae</taxon>
        <taxon>Galactobacter</taxon>
    </lineage>
</organism>
<evidence type="ECO:0000256" key="1">
    <source>
        <dbReference type="SAM" id="Phobius"/>
    </source>
</evidence>
<keyword evidence="1" id="KW-0472">Membrane</keyword>
<sequence>MGQDQWADGENQWLCLNNDAQVVLLALIGVPLLRLFVSNLIVGIGALLGYRCRNRGGPACTRIDCGWPWPQYATCLEA</sequence>
<dbReference type="Proteomes" id="UP000273119">
    <property type="component" value="Unassembled WGS sequence"/>
</dbReference>
<protein>
    <submittedName>
        <fullName evidence="2">Uncharacterized protein</fullName>
    </submittedName>
</protein>
<feature type="transmembrane region" description="Helical" evidence="1">
    <location>
        <begin position="20"/>
        <end position="48"/>
    </location>
</feature>
<comment type="caution">
    <text evidence="2">The sequence shown here is derived from an EMBL/GenBank/DDBJ whole genome shotgun (WGS) entry which is preliminary data.</text>
</comment>